<proteinExistence type="predicted"/>
<evidence type="ECO:0000313" key="2">
    <source>
        <dbReference type="Proteomes" id="UP000239735"/>
    </source>
</evidence>
<evidence type="ECO:0000313" key="1">
    <source>
        <dbReference type="EMBL" id="SPE24525.1"/>
    </source>
</evidence>
<name>A0A2N9LN64_9BACT</name>
<organism evidence="1 2">
    <name type="scientific">Candidatus Sulfuritelmatomonas gaucii</name>
    <dbReference type="NCBI Taxonomy" id="2043161"/>
    <lineage>
        <taxon>Bacteria</taxon>
        <taxon>Pseudomonadati</taxon>
        <taxon>Acidobacteriota</taxon>
        <taxon>Terriglobia</taxon>
        <taxon>Terriglobales</taxon>
        <taxon>Acidobacteriaceae</taxon>
        <taxon>Candidatus Sulfuritelmatomonas</taxon>
    </lineage>
</organism>
<gene>
    <name evidence="1" type="ORF">SBA5_450115</name>
</gene>
<sequence>MRFSAAHFCFADFRRIGALLGDFISAVFCGGFASIRRRTSSNCPLSTFISQLPQWLEFSPFFLAQFLPGDPVNILKDAVLREPDWPDISGNRTHIRGPIDVKHALGLSHNDPFNGHVSKLSANNSFIHKDLTSSLPRDYKKTRTRANFVRPG</sequence>
<dbReference type="AlphaFoldDB" id="A0A2N9LN64"/>
<dbReference type="Proteomes" id="UP000239735">
    <property type="component" value="Unassembled WGS sequence"/>
</dbReference>
<protein>
    <submittedName>
        <fullName evidence="1">Uncharacterized protein</fullName>
    </submittedName>
</protein>
<accession>A0A2N9LN64</accession>
<dbReference type="EMBL" id="OKRB01000103">
    <property type="protein sequence ID" value="SPE24525.1"/>
    <property type="molecule type" value="Genomic_DNA"/>
</dbReference>
<reference evidence="2" key="1">
    <citation type="submission" date="2018-02" db="EMBL/GenBank/DDBJ databases">
        <authorList>
            <person name="Hausmann B."/>
        </authorList>
    </citation>
    <scope>NUCLEOTIDE SEQUENCE [LARGE SCALE GENOMIC DNA]</scope>
    <source>
        <strain evidence="2">Peat soil MAG SbA5</strain>
    </source>
</reference>